<dbReference type="EMBL" id="CAJOBH010028865">
    <property type="protein sequence ID" value="CAF4265974.1"/>
    <property type="molecule type" value="Genomic_DNA"/>
</dbReference>
<name>A0A8S2RZ48_9BILA</name>
<comment type="caution">
    <text evidence="1">The sequence shown here is derived from an EMBL/GenBank/DDBJ whole genome shotgun (WGS) entry which is preliminary data.</text>
</comment>
<protein>
    <submittedName>
        <fullName evidence="1">Uncharacterized protein</fullName>
    </submittedName>
</protein>
<evidence type="ECO:0000313" key="2">
    <source>
        <dbReference type="EMBL" id="CAF4265974.1"/>
    </source>
</evidence>
<evidence type="ECO:0000313" key="3">
    <source>
        <dbReference type="Proteomes" id="UP000681720"/>
    </source>
</evidence>
<gene>
    <name evidence="2" type="ORF">BYL167_LOCUS26127</name>
    <name evidence="1" type="ORF">GIL414_LOCUS21072</name>
</gene>
<accession>A0A8S2RZ48</accession>
<dbReference type="EMBL" id="CAJOBJ010016523">
    <property type="protein sequence ID" value="CAF4187725.1"/>
    <property type="molecule type" value="Genomic_DNA"/>
</dbReference>
<proteinExistence type="predicted"/>
<dbReference type="Proteomes" id="UP000681967">
    <property type="component" value="Unassembled WGS sequence"/>
</dbReference>
<reference evidence="1" key="1">
    <citation type="submission" date="2021-02" db="EMBL/GenBank/DDBJ databases">
        <authorList>
            <person name="Nowell W R."/>
        </authorList>
    </citation>
    <scope>NUCLEOTIDE SEQUENCE</scope>
</reference>
<evidence type="ECO:0000313" key="1">
    <source>
        <dbReference type="EMBL" id="CAF4187725.1"/>
    </source>
</evidence>
<dbReference type="AlphaFoldDB" id="A0A8S2RZ48"/>
<dbReference type="Proteomes" id="UP000681720">
    <property type="component" value="Unassembled WGS sequence"/>
</dbReference>
<feature type="non-terminal residue" evidence="1">
    <location>
        <position position="1"/>
    </location>
</feature>
<organism evidence="1 3">
    <name type="scientific">Rotaria magnacalcarata</name>
    <dbReference type="NCBI Taxonomy" id="392030"/>
    <lineage>
        <taxon>Eukaryota</taxon>
        <taxon>Metazoa</taxon>
        <taxon>Spiralia</taxon>
        <taxon>Gnathifera</taxon>
        <taxon>Rotifera</taxon>
        <taxon>Eurotatoria</taxon>
        <taxon>Bdelloidea</taxon>
        <taxon>Philodinida</taxon>
        <taxon>Philodinidae</taxon>
        <taxon>Rotaria</taxon>
    </lineage>
</organism>
<sequence>MSNNDEALTYEGLLVTSASSNKRSLTNQFVDCVKRSKYFVPCALLSASKTTMNDQSIKENPVLSSKTQLKKSVEQQPKRGSLCITYSISNDEHTNNSILTLHVIRARKLSIIDSDQMNTFVQ</sequence>